<evidence type="ECO:0000256" key="1">
    <source>
        <dbReference type="SAM" id="Phobius"/>
    </source>
</evidence>
<name>A0A2P2MTM5_RHIMU</name>
<accession>A0A2P2MTM5</accession>
<feature type="transmembrane region" description="Helical" evidence="1">
    <location>
        <begin position="20"/>
        <end position="41"/>
    </location>
</feature>
<keyword evidence="1" id="KW-0472">Membrane</keyword>
<organism evidence="2">
    <name type="scientific">Rhizophora mucronata</name>
    <name type="common">Asiatic mangrove</name>
    <dbReference type="NCBI Taxonomy" id="61149"/>
    <lineage>
        <taxon>Eukaryota</taxon>
        <taxon>Viridiplantae</taxon>
        <taxon>Streptophyta</taxon>
        <taxon>Embryophyta</taxon>
        <taxon>Tracheophyta</taxon>
        <taxon>Spermatophyta</taxon>
        <taxon>Magnoliopsida</taxon>
        <taxon>eudicotyledons</taxon>
        <taxon>Gunneridae</taxon>
        <taxon>Pentapetalae</taxon>
        <taxon>rosids</taxon>
        <taxon>fabids</taxon>
        <taxon>Malpighiales</taxon>
        <taxon>Rhizophoraceae</taxon>
        <taxon>Rhizophora</taxon>
    </lineage>
</organism>
<keyword evidence="1" id="KW-1133">Transmembrane helix</keyword>
<dbReference type="AlphaFoldDB" id="A0A2P2MTM5"/>
<protein>
    <submittedName>
        <fullName evidence="2">Uncharacterized protein</fullName>
    </submittedName>
</protein>
<dbReference type="EMBL" id="GGEC01053088">
    <property type="protein sequence ID" value="MBX33572.1"/>
    <property type="molecule type" value="Transcribed_RNA"/>
</dbReference>
<reference evidence="2" key="1">
    <citation type="submission" date="2018-02" db="EMBL/GenBank/DDBJ databases">
        <title>Rhizophora mucronata_Transcriptome.</title>
        <authorList>
            <person name="Meera S.P."/>
            <person name="Sreeshan A."/>
            <person name="Augustine A."/>
        </authorList>
    </citation>
    <scope>NUCLEOTIDE SEQUENCE</scope>
    <source>
        <tissue evidence="2">Leaf</tissue>
    </source>
</reference>
<evidence type="ECO:0000313" key="2">
    <source>
        <dbReference type="EMBL" id="MBX33572.1"/>
    </source>
</evidence>
<sequence length="61" mass="7210">MYNFCVVLLRMSLAFCFPFFWLFLAVACWLHLVCVILYLSFISFDYNGTNTTLDGRMRVIL</sequence>
<keyword evidence="1" id="KW-0812">Transmembrane</keyword>
<proteinExistence type="predicted"/>